<accession>A0ACC1J413</accession>
<gene>
    <name evidence="1" type="ORF">FBU59_004981</name>
</gene>
<name>A0ACC1J413_9FUNG</name>
<reference evidence="1" key="1">
    <citation type="submission" date="2022-07" db="EMBL/GenBank/DDBJ databases">
        <title>Phylogenomic reconstructions and comparative analyses of Kickxellomycotina fungi.</title>
        <authorList>
            <person name="Reynolds N.K."/>
            <person name="Stajich J.E."/>
            <person name="Barry K."/>
            <person name="Grigoriev I.V."/>
            <person name="Crous P."/>
            <person name="Smith M.E."/>
        </authorList>
    </citation>
    <scope>NUCLEOTIDE SEQUENCE</scope>
    <source>
        <strain evidence="1">NRRL 5244</strain>
    </source>
</reference>
<dbReference type="Proteomes" id="UP001150603">
    <property type="component" value="Unassembled WGS sequence"/>
</dbReference>
<protein>
    <submittedName>
        <fullName evidence="1">Uncharacterized protein</fullName>
    </submittedName>
</protein>
<keyword evidence="2" id="KW-1185">Reference proteome</keyword>
<sequence>GTLHFGESTSDLPSLNLPGEPPNSASSNMTFIETKGRKVQRTENVGYLLPVRSNPQSGKQRVQAVRSFVDKKRFLKSIQRLACYPLVPVITQLGVVAMNIAPEPSKGLYIYGTLMATTSGLLNFLVFTLNPALSDIWKESAAKEKGEQA</sequence>
<feature type="non-terminal residue" evidence="1">
    <location>
        <position position="1"/>
    </location>
</feature>
<proteinExistence type="predicted"/>
<organism evidence="1 2">
    <name type="scientific">Linderina macrospora</name>
    <dbReference type="NCBI Taxonomy" id="4868"/>
    <lineage>
        <taxon>Eukaryota</taxon>
        <taxon>Fungi</taxon>
        <taxon>Fungi incertae sedis</taxon>
        <taxon>Zoopagomycota</taxon>
        <taxon>Kickxellomycotina</taxon>
        <taxon>Kickxellomycetes</taxon>
        <taxon>Kickxellales</taxon>
        <taxon>Kickxellaceae</taxon>
        <taxon>Linderina</taxon>
    </lineage>
</organism>
<comment type="caution">
    <text evidence="1">The sequence shown here is derived from an EMBL/GenBank/DDBJ whole genome shotgun (WGS) entry which is preliminary data.</text>
</comment>
<evidence type="ECO:0000313" key="2">
    <source>
        <dbReference type="Proteomes" id="UP001150603"/>
    </source>
</evidence>
<dbReference type="EMBL" id="JANBPW010003796">
    <property type="protein sequence ID" value="KAJ1936666.1"/>
    <property type="molecule type" value="Genomic_DNA"/>
</dbReference>
<evidence type="ECO:0000313" key="1">
    <source>
        <dbReference type="EMBL" id="KAJ1936666.1"/>
    </source>
</evidence>